<comment type="caution">
    <text evidence="1">The sequence shown here is derived from an EMBL/GenBank/DDBJ whole genome shotgun (WGS) entry which is preliminary data.</text>
</comment>
<proteinExistence type="predicted"/>
<keyword evidence="2" id="KW-1185">Reference proteome</keyword>
<dbReference type="EMBL" id="JAENIJ010000022">
    <property type="protein sequence ID" value="MBK1883510.1"/>
    <property type="molecule type" value="Genomic_DNA"/>
</dbReference>
<dbReference type="AlphaFoldDB" id="A0A934S5K1"/>
<gene>
    <name evidence="1" type="ORF">JIN85_13870</name>
</gene>
<protein>
    <submittedName>
        <fullName evidence="1">Uncharacterized protein</fullName>
    </submittedName>
</protein>
<sequence>MKTVFVMPVSIALIGFVFIGVQQSTISALKAQQSVIKQQIKAALHTKDFPSGKWSTANPGGPIDWQLQLSRIDFSNPNSQTLLALQRKLRSMSADGIAAEIDQIKALDLDEQTERNLLLLVAQPLIEKDPQLALEKLAGDMKQDDYLVQLLAGALGSWANEDLALATAWLDEKIATGAMDAKSLDGTAPRTFFESTLIDKLLATDIESAKQRLQNLTEADRAQAIGFASAEINADSYSAYASLIRSEIPAARQALLLSAPIAIISRQRGGGYEDLAKYMQQIAPEPDQYGYLLAESGSSQVGHHPITDDDLNKFRQWSDTLAPEETNDATGKLLARQAMTLIPYQDAAQMALSFQESTGNDDVLIEFLRGRASKKNRTEAIEFAKKITDPIIRQQILESLKP</sequence>
<evidence type="ECO:0000313" key="1">
    <source>
        <dbReference type="EMBL" id="MBK1883510.1"/>
    </source>
</evidence>
<reference evidence="1" key="1">
    <citation type="submission" date="2021-01" db="EMBL/GenBank/DDBJ databases">
        <title>Modified the classification status of verrucomicrobia.</title>
        <authorList>
            <person name="Feng X."/>
        </authorList>
    </citation>
    <scope>NUCLEOTIDE SEQUENCE</scope>
    <source>
        <strain evidence="1">KCTC 22041</strain>
    </source>
</reference>
<evidence type="ECO:0000313" key="2">
    <source>
        <dbReference type="Proteomes" id="UP000603141"/>
    </source>
</evidence>
<dbReference type="Proteomes" id="UP000603141">
    <property type="component" value="Unassembled WGS sequence"/>
</dbReference>
<organism evidence="1 2">
    <name type="scientific">Luteolibacter pohnpeiensis</name>
    <dbReference type="NCBI Taxonomy" id="454153"/>
    <lineage>
        <taxon>Bacteria</taxon>
        <taxon>Pseudomonadati</taxon>
        <taxon>Verrucomicrobiota</taxon>
        <taxon>Verrucomicrobiia</taxon>
        <taxon>Verrucomicrobiales</taxon>
        <taxon>Verrucomicrobiaceae</taxon>
        <taxon>Luteolibacter</taxon>
    </lineage>
</organism>
<accession>A0A934S5K1</accession>
<name>A0A934S5K1_9BACT</name>
<dbReference type="RefSeq" id="WP_200271728.1">
    <property type="nucleotide sequence ID" value="NZ_JAENIJ010000022.1"/>
</dbReference>